<dbReference type="PANTHER" id="PTHR12558">
    <property type="entry name" value="CELL DIVISION CYCLE 16,23,27"/>
    <property type="match status" value="1"/>
</dbReference>
<keyword evidence="3" id="KW-1185">Reference proteome</keyword>
<gene>
    <name evidence="2" type="ORF">SAMN04489868_13513</name>
</gene>
<keyword evidence="1" id="KW-0802">TPR repeat</keyword>
<dbReference type="RefSeq" id="WP_092093302.1">
    <property type="nucleotide sequence ID" value="NZ_FOQE01000035.1"/>
</dbReference>
<dbReference type="Proteomes" id="UP000198668">
    <property type="component" value="Unassembled WGS sequence"/>
</dbReference>
<feature type="repeat" description="TPR" evidence="1">
    <location>
        <begin position="68"/>
        <end position="101"/>
    </location>
</feature>
<evidence type="ECO:0000256" key="1">
    <source>
        <dbReference type="PROSITE-ProRule" id="PRU00339"/>
    </source>
</evidence>
<name>A0A1I3DE99_9LACT</name>
<dbReference type="OrthoDB" id="2329209at2"/>
<dbReference type="Pfam" id="PF13432">
    <property type="entry name" value="TPR_16"/>
    <property type="match status" value="2"/>
</dbReference>
<proteinExistence type="predicted"/>
<dbReference type="InterPro" id="IPR011990">
    <property type="entry name" value="TPR-like_helical_dom_sf"/>
</dbReference>
<dbReference type="SUPFAM" id="SSF48452">
    <property type="entry name" value="TPR-like"/>
    <property type="match status" value="1"/>
</dbReference>
<dbReference type="PANTHER" id="PTHR12558:SF13">
    <property type="entry name" value="CELL DIVISION CYCLE PROTEIN 27 HOMOLOG"/>
    <property type="match status" value="1"/>
</dbReference>
<organism evidence="2 3">
    <name type="scientific">Pisciglobus halotolerans</name>
    <dbReference type="NCBI Taxonomy" id="745365"/>
    <lineage>
        <taxon>Bacteria</taxon>
        <taxon>Bacillati</taxon>
        <taxon>Bacillota</taxon>
        <taxon>Bacilli</taxon>
        <taxon>Lactobacillales</taxon>
        <taxon>Carnobacteriaceae</taxon>
    </lineage>
</organism>
<dbReference type="Gene3D" id="1.25.40.10">
    <property type="entry name" value="Tetratricopeptide repeat domain"/>
    <property type="match status" value="2"/>
</dbReference>
<evidence type="ECO:0000313" key="2">
    <source>
        <dbReference type="EMBL" id="SFH85090.1"/>
    </source>
</evidence>
<dbReference type="EMBL" id="FOQE01000035">
    <property type="protein sequence ID" value="SFH85090.1"/>
    <property type="molecule type" value="Genomic_DNA"/>
</dbReference>
<sequence>MDRNHRAFQLWETGKVNEAIALLFQEIDETSDNRNSYYNLATILILSRKFEDAEVVLVEAEKKFPQDEMMLYAFGNLYYQKEDYPLAIQYFKKVNQLKHSLLKEETNRMMGQTYLAMDDPQKALVYLLQAESTAGQDPTILMMIGNALMQTGFFTEAERYFERTTHLSKDNDEAWFKRGVCRFASENSLKEAEPYFNKAKTINPVRFEEQIKQFKQIEKTIRVLEQEDDQYNGKDE</sequence>
<dbReference type="InterPro" id="IPR019734">
    <property type="entry name" value="TPR_rpt"/>
</dbReference>
<feature type="repeat" description="TPR" evidence="1">
    <location>
        <begin position="138"/>
        <end position="171"/>
    </location>
</feature>
<accession>A0A1I3DE99</accession>
<dbReference type="SMART" id="SM00028">
    <property type="entry name" value="TPR"/>
    <property type="match status" value="5"/>
</dbReference>
<dbReference type="AlphaFoldDB" id="A0A1I3DE99"/>
<evidence type="ECO:0000313" key="3">
    <source>
        <dbReference type="Proteomes" id="UP000198668"/>
    </source>
</evidence>
<dbReference type="PROSITE" id="PS50005">
    <property type="entry name" value="TPR"/>
    <property type="match status" value="2"/>
</dbReference>
<reference evidence="2 3" key="1">
    <citation type="submission" date="2016-10" db="EMBL/GenBank/DDBJ databases">
        <authorList>
            <person name="de Groot N.N."/>
        </authorList>
    </citation>
    <scope>NUCLEOTIDE SEQUENCE [LARGE SCALE GENOMIC DNA]</scope>
    <source>
        <strain evidence="2 3">DSM 27630</strain>
    </source>
</reference>
<protein>
    <submittedName>
        <fullName evidence="2">Tetratricopeptide repeat-containing protein</fullName>
    </submittedName>
</protein>